<organism evidence="2">
    <name type="scientific">Dissulfuribacter thermophilus</name>
    <dbReference type="NCBI Taxonomy" id="1156395"/>
    <lineage>
        <taxon>Bacteria</taxon>
        <taxon>Pseudomonadati</taxon>
        <taxon>Thermodesulfobacteriota</taxon>
        <taxon>Dissulfuribacteria</taxon>
        <taxon>Dissulfuribacterales</taxon>
        <taxon>Dissulfuribacteraceae</taxon>
        <taxon>Dissulfuribacter</taxon>
    </lineage>
</organism>
<dbReference type="Gene3D" id="1.10.1130.20">
    <property type="match status" value="1"/>
</dbReference>
<comment type="caution">
    <text evidence="2">The sequence shown here is derived from an EMBL/GenBank/DDBJ whole genome shotgun (WGS) entry which is preliminary data.</text>
</comment>
<sequence length="90" mass="10609">MDKKRSNIYTVIFVVICAIILIFLLNAPPETTKKLPYDEIHKKFYPMTKKEAERHCQKCHDKDKVAPLPEGHPPKYRCLFCHKKEVPTKK</sequence>
<dbReference type="AlphaFoldDB" id="A0A7V2WSL0"/>
<dbReference type="SUPFAM" id="SSF48695">
    <property type="entry name" value="Multiheme cytochromes"/>
    <property type="match status" value="1"/>
</dbReference>
<evidence type="ECO:0000256" key="1">
    <source>
        <dbReference type="SAM" id="Phobius"/>
    </source>
</evidence>
<dbReference type="InterPro" id="IPR036280">
    <property type="entry name" value="Multihaem_cyt_sf"/>
</dbReference>
<reference evidence="2" key="1">
    <citation type="journal article" date="2020" name="mSystems">
        <title>Genome- and Community-Level Interaction Insights into Carbon Utilization and Element Cycling Functions of Hydrothermarchaeota in Hydrothermal Sediment.</title>
        <authorList>
            <person name="Zhou Z."/>
            <person name="Liu Y."/>
            <person name="Xu W."/>
            <person name="Pan J."/>
            <person name="Luo Z.H."/>
            <person name="Li M."/>
        </authorList>
    </citation>
    <scope>NUCLEOTIDE SEQUENCE [LARGE SCALE GENOMIC DNA]</scope>
    <source>
        <strain evidence="2">HyVt-503</strain>
    </source>
</reference>
<feature type="transmembrane region" description="Helical" evidence="1">
    <location>
        <begin position="6"/>
        <end position="25"/>
    </location>
</feature>
<protein>
    <submittedName>
        <fullName evidence="2">Uncharacterized protein</fullName>
    </submittedName>
</protein>
<dbReference type="EMBL" id="DRND01000214">
    <property type="protein sequence ID" value="HFC46754.1"/>
    <property type="molecule type" value="Genomic_DNA"/>
</dbReference>
<dbReference type="Proteomes" id="UP000885797">
    <property type="component" value="Unassembled WGS sequence"/>
</dbReference>
<gene>
    <name evidence="2" type="ORF">ENJ63_02605</name>
</gene>
<evidence type="ECO:0000313" key="2">
    <source>
        <dbReference type="EMBL" id="HFC46754.1"/>
    </source>
</evidence>
<proteinExistence type="predicted"/>
<keyword evidence="1" id="KW-0812">Transmembrane</keyword>
<accession>A0A7V2WSL0</accession>
<keyword evidence="1" id="KW-1133">Transmembrane helix</keyword>
<name>A0A7V2WSL0_9BACT</name>
<keyword evidence="1" id="KW-0472">Membrane</keyword>